<proteinExistence type="predicted"/>
<accession>A0ABR0PLH0</accession>
<keyword evidence="2" id="KW-1185">Reference proteome</keyword>
<gene>
    <name evidence="1" type="ORF">PVK06_020065</name>
</gene>
<sequence length="171" mass="19278">MQMSGEHIWSRCLRSSVMDRVDEVVEKIRNSGSYLHVSAMEQILATSLISPRLKITDLISLSSGGADRKWRVLSPCIGYGVDFSHQPYLSEVAREQVEDTSLIFLSYGANFSHQPYLSEVAREQVEDTSLTFLRSYLHVSAIGADFSYQPFLPEVAVEQVEVTNITFLKLL</sequence>
<evidence type="ECO:0000313" key="2">
    <source>
        <dbReference type="Proteomes" id="UP001358586"/>
    </source>
</evidence>
<name>A0ABR0PLH0_GOSAR</name>
<evidence type="ECO:0000313" key="1">
    <source>
        <dbReference type="EMBL" id="KAK5825252.1"/>
    </source>
</evidence>
<protein>
    <submittedName>
        <fullName evidence="1">Uncharacterized protein</fullName>
    </submittedName>
</protein>
<dbReference type="Proteomes" id="UP001358586">
    <property type="component" value="Chromosome 6"/>
</dbReference>
<dbReference type="EMBL" id="JARKNE010000006">
    <property type="protein sequence ID" value="KAK5825252.1"/>
    <property type="molecule type" value="Genomic_DNA"/>
</dbReference>
<reference evidence="1 2" key="1">
    <citation type="submission" date="2023-03" db="EMBL/GenBank/DDBJ databases">
        <title>WGS of Gossypium arboreum.</title>
        <authorList>
            <person name="Yu D."/>
        </authorList>
    </citation>
    <scope>NUCLEOTIDE SEQUENCE [LARGE SCALE GENOMIC DNA]</scope>
    <source>
        <tissue evidence="1">Leaf</tissue>
    </source>
</reference>
<organism evidence="1 2">
    <name type="scientific">Gossypium arboreum</name>
    <name type="common">Tree cotton</name>
    <name type="synonym">Gossypium nanking</name>
    <dbReference type="NCBI Taxonomy" id="29729"/>
    <lineage>
        <taxon>Eukaryota</taxon>
        <taxon>Viridiplantae</taxon>
        <taxon>Streptophyta</taxon>
        <taxon>Embryophyta</taxon>
        <taxon>Tracheophyta</taxon>
        <taxon>Spermatophyta</taxon>
        <taxon>Magnoliopsida</taxon>
        <taxon>eudicotyledons</taxon>
        <taxon>Gunneridae</taxon>
        <taxon>Pentapetalae</taxon>
        <taxon>rosids</taxon>
        <taxon>malvids</taxon>
        <taxon>Malvales</taxon>
        <taxon>Malvaceae</taxon>
        <taxon>Malvoideae</taxon>
        <taxon>Gossypium</taxon>
    </lineage>
</organism>
<comment type="caution">
    <text evidence="1">The sequence shown here is derived from an EMBL/GenBank/DDBJ whole genome shotgun (WGS) entry which is preliminary data.</text>
</comment>